<feature type="region of interest" description="Disordered" evidence="1">
    <location>
        <begin position="478"/>
        <end position="503"/>
    </location>
</feature>
<organism evidence="2 3">
    <name type="scientific">Eeniella nana</name>
    <name type="common">Yeast</name>
    <name type="synonym">Brettanomyces nanus</name>
    <dbReference type="NCBI Taxonomy" id="13502"/>
    <lineage>
        <taxon>Eukaryota</taxon>
        <taxon>Fungi</taxon>
        <taxon>Dikarya</taxon>
        <taxon>Ascomycota</taxon>
        <taxon>Saccharomycotina</taxon>
        <taxon>Pichiomycetes</taxon>
        <taxon>Pichiales</taxon>
        <taxon>Pichiaceae</taxon>
        <taxon>Brettanomyces</taxon>
    </lineage>
</organism>
<dbReference type="EMBL" id="CP064812">
    <property type="protein sequence ID" value="QPG73782.1"/>
    <property type="molecule type" value="Genomic_DNA"/>
</dbReference>
<dbReference type="OrthoDB" id="3994118at2759"/>
<sequence>MSSHDMMSSDMLKPPFVNRPRHRHRRSAAISGDFDMREFGLLPPPATFRDGSMPQSIPASPTRQRTEINATHITASDMDTTVAFSPLTSTFLPPPLVFSPEASDIPVASSSSLSSPLSRPVLSFVTQSTSSDTPKSLPGSPARFFMTEEACFSRHSDVPDAVIDLDEVLAKKRFSSSIPKLNHFPNTCMRTASAPELELFYYPKHSLLCSPKKSEVAIVEEITEEEDGDPDPGMIVVTGIDHEDAKSSGSNSSTASTTKSCFGDPVLTSTSLAKSLSLKSALLTNGNASSNSLCSDKSGISQMHSLNNAASASSLRGKVRYQSYFHNQQKMSSPKLGPVRPPPRSAGRMLDSPAQRSRSPTRVRFQEPRSHPKNPFRYQSQVYEVVEEDHLFENDERGDQENQSSSILSSISSKFHHRRGSSVFSFRSLRKERSVIETTTDSLLGLGSMESPEIATAAYSPPADTTLLSDEVTLTPETLGEPGPMVERNGEKSPLSNISNTPGKLKGVVGLESQQFDGNRQRSASTKRRKGIFSWMLRAKN</sequence>
<keyword evidence="3" id="KW-1185">Reference proteome</keyword>
<gene>
    <name evidence="2" type="ORF">FOA43_001096</name>
</gene>
<evidence type="ECO:0000313" key="2">
    <source>
        <dbReference type="EMBL" id="QPG73782.1"/>
    </source>
</evidence>
<evidence type="ECO:0000256" key="1">
    <source>
        <dbReference type="SAM" id="MobiDB-lite"/>
    </source>
</evidence>
<feature type="region of interest" description="Disordered" evidence="1">
    <location>
        <begin position="45"/>
        <end position="64"/>
    </location>
</feature>
<feature type="compositionally biased region" description="Low complexity" evidence="1">
    <location>
        <begin position="1"/>
        <end position="11"/>
    </location>
</feature>
<proteinExistence type="predicted"/>
<reference evidence="2" key="1">
    <citation type="submission" date="2020-10" db="EMBL/GenBank/DDBJ databases">
        <authorList>
            <person name="Roach M.J.R."/>
        </authorList>
    </citation>
    <scope>NUCLEOTIDE SEQUENCE</scope>
    <source>
        <strain evidence="2">CBS 1945</strain>
    </source>
</reference>
<accession>A0A875S0Z2</accession>
<dbReference type="GeneID" id="62194497"/>
<dbReference type="RefSeq" id="XP_038777347.1">
    <property type="nucleotide sequence ID" value="XM_038921419.1"/>
</dbReference>
<name>A0A875S0Z2_EENNA</name>
<dbReference type="Proteomes" id="UP000662931">
    <property type="component" value="Chromosome 1"/>
</dbReference>
<feature type="region of interest" description="Disordered" evidence="1">
    <location>
        <begin position="326"/>
        <end position="379"/>
    </location>
</feature>
<feature type="compositionally biased region" description="Polar residues" evidence="1">
    <location>
        <begin position="53"/>
        <end position="64"/>
    </location>
</feature>
<feature type="region of interest" description="Disordered" evidence="1">
    <location>
        <begin position="1"/>
        <end position="24"/>
    </location>
</feature>
<evidence type="ECO:0000313" key="3">
    <source>
        <dbReference type="Proteomes" id="UP000662931"/>
    </source>
</evidence>
<dbReference type="AlphaFoldDB" id="A0A875S0Z2"/>
<dbReference type="KEGG" id="bnn:FOA43_001096"/>
<protein>
    <submittedName>
        <fullName evidence="2">Uncharacterized protein</fullName>
    </submittedName>
</protein>